<dbReference type="CDD" id="cd03130">
    <property type="entry name" value="GATase1_CobB"/>
    <property type="match status" value="1"/>
</dbReference>
<comment type="similarity">
    <text evidence="8">Belongs to the CobB/CbiA family.</text>
</comment>
<sequence length="440" mass="48698">MQKPAFLLAAPSSGSGKTTLSLALLRILSDRGFRVQPFKCGPDYLDTWLHNLASGCRGLNLDSFMASERHVQELFLRSSCAADAAVVEGVMGLFDGAVKADGSSASIAKLLGIPVVLVADAKGVAYSIAPLLYGFRHFDPDVRLAGVIFNRVNSASHYRFLQDACHDVGVEPLGYVPRNDAMAVAERYLGLTISPDAGQEEAIGLMAGHVEKTVDIDRLLEIAMVDLDAPHCSRKPALSLERVIAVARDEAFNFLYAENLDVLEESGKIVYFSPIHDERLPECDMLYLAGGYPELYASALSLNSSMRHQIAEFCHHDGVVYAECGGMMYLGSSMTDRHADRYPMCGVLDLDTSMQEARLHLGYRKIRLDDPSYSSELRGHEFHYSCITRKGDIDNIAAVTSARDQSVDTALYRYRHTVASYIHQYWGETRDFPRYLMNQC</sequence>
<feature type="domain" description="CobQ/CobB/MinD/ParA nucleotide binding" evidence="9">
    <location>
        <begin position="8"/>
        <end position="184"/>
    </location>
</feature>
<accession>B4S4D6</accession>
<comment type="function">
    <text evidence="8">Catalyzes the ATP-dependent amidation of the two carboxylate groups at positions a and c of cobyrinate, using either L-glutamine or ammonia as the nitrogen source.</text>
</comment>
<comment type="miscellaneous">
    <text evidence="8">The a and c carboxylates of cobyrinate are activated for nucleophilic attack via formation of a phosphorylated intermediate by ATP. CbiA catalyzes first the amidation of the c-carboxylate, and then that of the a-carboxylate.</text>
</comment>
<dbReference type="Gene3D" id="3.40.50.300">
    <property type="entry name" value="P-loop containing nucleotide triphosphate hydrolases"/>
    <property type="match status" value="1"/>
</dbReference>
<comment type="domain">
    <text evidence="8">Comprises of two domains. The C-terminal domain contains the binding site for glutamine and catalyzes the hydrolysis of this substrate to glutamate and ammonia. The N-terminal domain is anticipated to bind ATP and cobyrinate and catalyzes the ultimate synthesis of the diamide product. The ammonia produced via the glutaminase domain is probably translocated to the adjacent domain via a molecular tunnel, where it reacts with an activated intermediate.</text>
</comment>
<feature type="site" description="Increases nucleophilicity of active site Cys" evidence="8">
    <location>
        <position position="423"/>
    </location>
</feature>
<keyword evidence="7 8" id="KW-0315">Glutamine amidotransferase</keyword>
<comment type="catalytic activity">
    <reaction evidence="8">
        <text>cob(II)yrinate + 2 L-glutamine + 2 ATP + 2 H2O = cob(II)yrinate a,c diamide + 2 L-glutamate + 2 ADP + 2 phosphate + 2 H(+)</text>
        <dbReference type="Rhea" id="RHEA:26289"/>
        <dbReference type="ChEBI" id="CHEBI:15377"/>
        <dbReference type="ChEBI" id="CHEBI:15378"/>
        <dbReference type="ChEBI" id="CHEBI:29985"/>
        <dbReference type="ChEBI" id="CHEBI:30616"/>
        <dbReference type="ChEBI" id="CHEBI:43474"/>
        <dbReference type="ChEBI" id="CHEBI:58359"/>
        <dbReference type="ChEBI" id="CHEBI:58537"/>
        <dbReference type="ChEBI" id="CHEBI:58894"/>
        <dbReference type="ChEBI" id="CHEBI:456216"/>
        <dbReference type="EC" id="6.3.5.11"/>
    </reaction>
</comment>
<dbReference type="eggNOG" id="COG1797">
    <property type="taxonomic scope" value="Bacteria"/>
</dbReference>
<dbReference type="GO" id="GO:0009236">
    <property type="term" value="P:cobalamin biosynthetic process"/>
    <property type="evidence" value="ECO:0007669"/>
    <property type="project" value="UniProtKB-UniRule"/>
</dbReference>
<organism evidence="11 12">
    <name type="scientific">Prosthecochloris aestuarii (strain DSM 271 / SK 413)</name>
    <dbReference type="NCBI Taxonomy" id="290512"/>
    <lineage>
        <taxon>Bacteria</taxon>
        <taxon>Pseudomonadati</taxon>
        <taxon>Chlorobiota</taxon>
        <taxon>Chlorobiia</taxon>
        <taxon>Chlorobiales</taxon>
        <taxon>Chlorobiaceae</taxon>
        <taxon>Prosthecochloris</taxon>
    </lineage>
</organism>
<comment type="cofactor">
    <cofactor evidence="1 8">
        <name>Mg(2+)</name>
        <dbReference type="ChEBI" id="CHEBI:18420"/>
    </cofactor>
</comment>
<dbReference type="NCBIfam" id="TIGR00379">
    <property type="entry name" value="cobB"/>
    <property type="match status" value="1"/>
</dbReference>
<keyword evidence="2 8" id="KW-0169">Cobalamin biosynthesis</keyword>
<keyword evidence="6 8" id="KW-0460">Magnesium</keyword>
<evidence type="ECO:0000256" key="8">
    <source>
        <dbReference type="HAMAP-Rule" id="MF_00027"/>
    </source>
</evidence>
<keyword evidence="3 8" id="KW-0436">Ligase</keyword>
<keyword evidence="5 8" id="KW-0067">ATP-binding</keyword>
<evidence type="ECO:0000259" key="9">
    <source>
        <dbReference type="Pfam" id="PF01656"/>
    </source>
</evidence>
<dbReference type="PROSITE" id="PS51274">
    <property type="entry name" value="GATASE_COBBQ"/>
    <property type="match status" value="1"/>
</dbReference>
<dbReference type="PANTHER" id="PTHR43873">
    <property type="entry name" value="COBYRINATE A,C-DIAMIDE SYNTHASE"/>
    <property type="match status" value="1"/>
</dbReference>
<evidence type="ECO:0000256" key="6">
    <source>
        <dbReference type="ARBA" id="ARBA00022842"/>
    </source>
</evidence>
<dbReference type="GO" id="GO:0042242">
    <property type="term" value="F:cobyrinic acid a,c-diamide synthase activity"/>
    <property type="evidence" value="ECO:0007669"/>
    <property type="project" value="UniProtKB-UniRule"/>
</dbReference>
<name>B4S4D6_PROA2</name>
<dbReference type="SUPFAM" id="SSF52317">
    <property type="entry name" value="Class I glutamine amidotransferase-like"/>
    <property type="match status" value="1"/>
</dbReference>
<reference evidence="11" key="1">
    <citation type="submission" date="2008-06" db="EMBL/GenBank/DDBJ databases">
        <title>Complete sequence of chromosome of Prosthecochloris aestuarii DSM 271.</title>
        <authorList>
            <consortium name="US DOE Joint Genome Institute"/>
            <person name="Lucas S."/>
            <person name="Copeland A."/>
            <person name="Lapidus A."/>
            <person name="Glavina del Rio T."/>
            <person name="Dalin E."/>
            <person name="Tice H."/>
            <person name="Bruce D."/>
            <person name="Goodwin L."/>
            <person name="Pitluck S."/>
            <person name="Schmutz J."/>
            <person name="Larimer F."/>
            <person name="Land M."/>
            <person name="Hauser L."/>
            <person name="Kyrpides N."/>
            <person name="Anderson I."/>
            <person name="Liu Z."/>
            <person name="Li T."/>
            <person name="Zhao F."/>
            <person name="Overmann J."/>
            <person name="Bryant D.A."/>
            <person name="Richardson P."/>
        </authorList>
    </citation>
    <scope>NUCLEOTIDE SEQUENCE [LARGE SCALE GENOMIC DNA]</scope>
    <source>
        <strain evidence="11">DSM 271</strain>
    </source>
</reference>
<dbReference type="UniPathway" id="UPA00148">
    <property type="reaction ID" value="UER00231"/>
</dbReference>
<evidence type="ECO:0000256" key="7">
    <source>
        <dbReference type="ARBA" id="ARBA00022962"/>
    </source>
</evidence>
<dbReference type="RefSeq" id="WP_012504921.1">
    <property type="nucleotide sequence ID" value="NC_011059.1"/>
</dbReference>
<gene>
    <name evidence="8" type="primary">cbiA</name>
    <name evidence="11" type="ordered locus">Paes_0327</name>
</gene>
<dbReference type="GO" id="GO:0005524">
    <property type="term" value="F:ATP binding"/>
    <property type="evidence" value="ECO:0007669"/>
    <property type="project" value="UniProtKB-UniRule"/>
</dbReference>
<dbReference type="EMBL" id="CP001108">
    <property type="protein sequence ID" value="ACF45384.1"/>
    <property type="molecule type" value="Genomic_DNA"/>
</dbReference>
<dbReference type="Pfam" id="PF07685">
    <property type="entry name" value="GATase_3"/>
    <property type="match status" value="1"/>
</dbReference>
<evidence type="ECO:0000256" key="1">
    <source>
        <dbReference type="ARBA" id="ARBA00001946"/>
    </source>
</evidence>
<dbReference type="STRING" id="290512.Paes_0327"/>
<dbReference type="InterPro" id="IPR004484">
    <property type="entry name" value="CbiA/CobB_synth"/>
</dbReference>
<dbReference type="Pfam" id="PF01656">
    <property type="entry name" value="CbiA"/>
    <property type="match status" value="1"/>
</dbReference>
<dbReference type="AlphaFoldDB" id="B4S4D6"/>
<dbReference type="Gene3D" id="3.40.50.880">
    <property type="match status" value="1"/>
</dbReference>
<dbReference type="InterPro" id="IPR027417">
    <property type="entry name" value="P-loop_NTPase"/>
</dbReference>
<proteinExistence type="inferred from homology"/>
<keyword evidence="12" id="KW-1185">Reference proteome</keyword>
<comment type="pathway">
    <text evidence="8">Cofactor biosynthesis; adenosylcobalamin biosynthesis; cob(II)yrinate a,c-diamide from sirohydrochlorin (anaerobic route): step 10/10.</text>
</comment>
<dbReference type="InterPro" id="IPR029062">
    <property type="entry name" value="Class_I_gatase-like"/>
</dbReference>
<dbReference type="InterPro" id="IPR011698">
    <property type="entry name" value="GATase_3"/>
</dbReference>
<evidence type="ECO:0000256" key="3">
    <source>
        <dbReference type="ARBA" id="ARBA00022598"/>
    </source>
</evidence>
<protein>
    <recommendedName>
        <fullName evidence="8">Cobyrinate a,c-diamide synthase</fullName>
        <ecNumber evidence="8">6.3.5.11</ecNumber>
    </recommendedName>
    <alternativeName>
        <fullName evidence="8">Cobyrinic acid a,c-diamide synthetase</fullName>
    </alternativeName>
</protein>
<feature type="domain" description="CobB/CobQ-like glutamine amidotransferase" evidence="10">
    <location>
        <begin position="244"/>
        <end position="428"/>
    </location>
</feature>
<evidence type="ECO:0000256" key="2">
    <source>
        <dbReference type="ARBA" id="ARBA00022573"/>
    </source>
</evidence>
<evidence type="ECO:0000259" key="10">
    <source>
        <dbReference type="Pfam" id="PF07685"/>
    </source>
</evidence>
<evidence type="ECO:0000313" key="11">
    <source>
        <dbReference type="EMBL" id="ACF45384.1"/>
    </source>
</evidence>
<dbReference type="KEGG" id="paa:Paes_0327"/>
<dbReference type="HOGENOM" id="CLU_022752_1_1_10"/>
<dbReference type="NCBIfam" id="NF002204">
    <property type="entry name" value="PRK01077.1"/>
    <property type="match status" value="1"/>
</dbReference>
<dbReference type="EC" id="6.3.5.11" evidence="8"/>
<evidence type="ECO:0000256" key="5">
    <source>
        <dbReference type="ARBA" id="ARBA00022840"/>
    </source>
</evidence>
<dbReference type="HAMAP" id="MF_00027">
    <property type="entry name" value="CobB_CbiA"/>
    <property type="match status" value="1"/>
</dbReference>
<dbReference type="PANTHER" id="PTHR43873:SF1">
    <property type="entry name" value="COBYRINATE A,C-DIAMIDE SYNTHASE"/>
    <property type="match status" value="1"/>
</dbReference>
<dbReference type="SUPFAM" id="SSF52540">
    <property type="entry name" value="P-loop containing nucleoside triphosphate hydrolases"/>
    <property type="match status" value="1"/>
</dbReference>
<evidence type="ECO:0000313" key="12">
    <source>
        <dbReference type="Proteomes" id="UP000002725"/>
    </source>
</evidence>
<dbReference type="InterPro" id="IPR002586">
    <property type="entry name" value="CobQ/CobB/MinD/ParA_Nub-bd_dom"/>
</dbReference>
<dbReference type="Proteomes" id="UP000002725">
    <property type="component" value="Chromosome"/>
</dbReference>
<evidence type="ECO:0000256" key="4">
    <source>
        <dbReference type="ARBA" id="ARBA00022741"/>
    </source>
</evidence>
<keyword evidence="4 8" id="KW-0547">Nucleotide-binding</keyword>
<dbReference type="CDD" id="cd05388">
    <property type="entry name" value="CobB_N"/>
    <property type="match status" value="1"/>
</dbReference>
<feature type="active site" description="Nucleophile" evidence="8">
    <location>
        <position position="324"/>
    </location>
</feature>